<dbReference type="SUPFAM" id="SSF52266">
    <property type="entry name" value="SGNH hydrolase"/>
    <property type="match status" value="1"/>
</dbReference>
<dbReference type="GO" id="GO:0005576">
    <property type="term" value="C:extracellular region"/>
    <property type="evidence" value="ECO:0007669"/>
    <property type="project" value="InterPro"/>
</dbReference>
<dbReference type="InterPro" id="IPR000254">
    <property type="entry name" value="CBD"/>
</dbReference>
<dbReference type="GO" id="GO:0030248">
    <property type="term" value="F:cellulose binding"/>
    <property type="evidence" value="ECO:0007669"/>
    <property type="project" value="InterPro"/>
</dbReference>
<dbReference type="InParanoid" id="A0A369K207"/>
<name>A0A369K207_HYPMA</name>
<dbReference type="InterPro" id="IPR053140">
    <property type="entry name" value="GDSL_Rv0518-like"/>
</dbReference>
<protein>
    <recommendedName>
        <fullName evidence="4">CBM1 domain-containing protein</fullName>
    </recommendedName>
</protein>
<dbReference type="InterPro" id="IPR036514">
    <property type="entry name" value="SGNH_hydro_sf"/>
</dbReference>
<evidence type="ECO:0000313" key="5">
    <source>
        <dbReference type="EMBL" id="RDB26787.1"/>
    </source>
</evidence>
<dbReference type="InterPro" id="IPR035971">
    <property type="entry name" value="CBD_sf"/>
</dbReference>
<dbReference type="AlphaFoldDB" id="A0A369K207"/>
<organism evidence="5 6">
    <name type="scientific">Hypsizygus marmoreus</name>
    <name type="common">White beech mushroom</name>
    <name type="synonym">Agaricus marmoreus</name>
    <dbReference type="NCBI Taxonomy" id="39966"/>
    <lineage>
        <taxon>Eukaryota</taxon>
        <taxon>Fungi</taxon>
        <taxon>Dikarya</taxon>
        <taxon>Basidiomycota</taxon>
        <taxon>Agaricomycotina</taxon>
        <taxon>Agaricomycetes</taxon>
        <taxon>Agaricomycetidae</taxon>
        <taxon>Agaricales</taxon>
        <taxon>Tricholomatineae</taxon>
        <taxon>Lyophyllaceae</taxon>
        <taxon>Hypsizygus</taxon>
    </lineage>
</organism>
<dbReference type="PANTHER" id="PTHR43784:SF2">
    <property type="entry name" value="GDSL-LIKE LIPASE_ACYLHYDROLASE, PUTATIVE (AFU_ORTHOLOGUE AFUA_2G00820)-RELATED"/>
    <property type="match status" value="1"/>
</dbReference>
<dbReference type="STRING" id="39966.A0A369K207"/>
<dbReference type="GO" id="GO:0005975">
    <property type="term" value="P:carbohydrate metabolic process"/>
    <property type="evidence" value="ECO:0007669"/>
    <property type="project" value="InterPro"/>
</dbReference>
<accession>A0A369K207</accession>
<dbReference type="Pfam" id="PF00734">
    <property type="entry name" value="CBM_1"/>
    <property type="match status" value="1"/>
</dbReference>
<proteinExistence type="predicted"/>
<evidence type="ECO:0000256" key="3">
    <source>
        <dbReference type="SAM" id="SignalP"/>
    </source>
</evidence>
<dbReference type="PROSITE" id="PS51164">
    <property type="entry name" value="CBM1_2"/>
    <property type="match status" value="1"/>
</dbReference>
<gene>
    <name evidence="5" type="ORF">Hypma_005279</name>
</gene>
<dbReference type="SMART" id="SM00236">
    <property type="entry name" value="fCBD"/>
    <property type="match status" value="1"/>
</dbReference>
<dbReference type="Gene3D" id="3.40.50.1110">
    <property type="entry name" value="SGNH hydrolase"/>
    <property type="match status" value="1"/>
</dbReference>
<feature type="chain" id="PRO_5016936303" description="CBM1 domain-containing protein" evidence="3">
    <location>
        <begin position="24"/>
        <end position="498"/>
    </location>
</feature>
<feature type="compositionally biased region" description="Pro residues" evidence="2">
    <location>
        <begin position="435"/>
        <end position="454"/>
    </location>
</feature>
<dbReference type="EMBL" id="LUEZ02000023">
    <property type="protein sequence ID" value="RDB26787.1"/>
    <property type="molecule type" value="Genomic_DNA"/>
</dbReference>
<dbReference type="Proteomes" id="UP000076154">
    <property type="component" value="Unassembled WGS sequence"/>
</dbReference>
<evidence type="ECO:0000256" key="2">
    <source>
        <dbReference type="SAM" id="MobiDB-lite"/>
    </source>
</evidence>
<sequence length="498" mass="53077">MLGLKVLATVLITVSAVLPSVRASVVPVEKREDYHWIDTWTNMPQLVEQNNLPPAPFLQANSVFRDVTLRQTLRMTVGSEKIRIVFSNVFGGTDLPITAASVAFPTGGNAGASGIQTNTIRPVTFNGGSASVIVPRGKTYTSDEFAFPIQAQQVLAITIYLQQGQSGINIDGHPGSRTTSWMQQGNHVNDASVSGGSTLHWYFLNAVQVYVPTTSNSLMILGDSITDGRGSDNDANNRWPDLLLNRLKASGLTQIAIGNQAAGGNRVLADGLGPSLISRCKRDALERPGVKWVMVFEGVNDIGTAAANTATQTQVANQLINAFKQIASDAKKAGLQVFAATILPFSAPGGTSQQPYSDPTREAARKTVNNWILTSGTFDAVIDFDKFLRNPSTPTQLAGQYNSGDYLHPNVAGYTELASQFPLDIFKVGSGPVPTSSPPPSTTQPPTETTPPPATTTAPSGPIQTHFGQCGGKGFTGPTTCEPPYTCQFSNDWYSQCL</sequence>
<feature type="domain" description="CBM1" evidence="4">
    <location>
        <begin position="462"/>
        <end position="498"/>
    </location>
</feature>
<dbReference type="PANTHER" id="PTHR43784">
    <property type="entry name" value="GDSL-LIKE LIPASE/ACYLHYDROLASE, PUTATIVE (AFU_ORTHOLOGUE AFUA_2G00820)-RELATED"/>
    <property type="match status" value="1"/>
</dbReference>
<evidence type="ECO:0000313" key="6">
    <source>
        <dbReference type="Proteomes" id="UP000076154"/>
    </source>
</evidence>
<dbReference type="InterPro" id="IPR013830">
    <property type="entry name" value="SGNH_hydro"/>
</dbReference>
<keyword evidence="1 3" id="KW-0732">Signal</keyword>
<keyword evidence="6" id="KW-1185">Reference proteome</keyword>
<feature type="region of interest" description="Disordered" evidence="2">
    <location>
        <begin position="429"/>
        <end position="469"/>
    </location>
</feature>
<dbReference type="PROSITE" id="PS00562">
    <property type="entry name" value="CBM1_1"/>
    <property type="match status" value="1"/>
</dbReference>
<evidence type="ECO:0000256" key="1">
    <source>
        <dbReference type="ARBA" id="ARBA00022729"/>
    </source>
</evidence>
<feature type="signal peptide" evidence="3">
    <location>
        <begin position="1"/>
        <end position="23"/>
    </location>
</feature>
<dbReference type="Pfam" id="PF13472">
    <property type="entry name" value="Lipase_GDSL_2"/>
    <property type="match status" value="1"/>
</dbReference>
<dbReference type="CDD" id="cd01830">
    <property type="entry name" value="XynE_like"/>
    <property type="match status" value="1"/>
</dbReference>
<reference evidence="5" key="1">
    <citation type="submission" date="2018-04" db="EMBL/GenBank/DDBJ databases">
        <title>Whole genome sequencing of Hypsizygus marmoreus.</title>
        <authorList>
            <person name="Choi I.-G."/>
            <person name="Min B."/>
            <person name="Kim J.-G."/>
            <person name="Kim S."/>
            <person name="Oh Y.-L."/>
            <person name="Kong W.-S."/>
            <person name="Park H."/>
            <person name="Jeong J."/>
            <person name="Song E.-S."/>
        </authorList>
    </citation>
    <scope>NUCLEOTIDE SEQUENCE [LARGE SCALE GENOMIC DNA]</scope>
    <source>
        <strain evidence="5">51987-8</strain>
    </source>
</reference>
<evidence type="ECO:0000259" key="4">
    <source>
        <dbReference type="PROSITE" id="PS51164"/>
    </source>
</evidence>
<dbReference type="SUPFAM" id="SSF57180">
    <property type="entry name" value="Cellulose-binding domain"/>
    <property type="match status" value="1"/>
</dbReference>
<comment type="caution">
    <text evidence="5">The sequence shown here is derived from an EMBL/GenBank/DDBJ whole genome shotgun (WGS) entry which is preliminary data.</text>
</comment>
<dbReference type="OrthoDB" id="10071171at2759"/>